<protein>
    <submittedName>
        <fullName evidence="2">Uncharacterized protein</fullName>
    </submittedName>
</protein>
<dbReference type="RefSeq" id="WP_184788114.1">
    <property type="nucleotide sequence ID" value="NZ_BONT01000004.1"/>
</dbReference>
<reference evidence="2 3" key="1">
    <citation type="submission" date="2020-08" db="EMBL/GenBank/DDBJ databases">
        <title>Genomic Encyclopedia of Type Strains, Phase IV (KMG-IV): sequencing the most valuable type-strain genomes for metagenomic binning, comparative biology and taxonomic classification.</title>
        <authorList>
            <person name="Goeker M."/>
        </authorList>
    </citation>
    <scope>NUCLEOTIDE SEQUENCE [LARGE SCALE GENOMIC DNA]</scope>
    <source>
        <strain evidence="2 3">YIM 65646</strain>
    </source>
</reference>
<evidence type="ECO:0000256" key="1">
    <source>
        <dbReference type="SAM" id="MobiDB-lite"/>
    </source>
</evidence>
<sequence length="102" mass="11617">MTLVALRRAQLNAELAYAYRQFRSHLHDPWAEYCYPCDVPGPCQMYTHWLTRLRLLEAAEEALPDDDTTEVPDDTALGAFHDPEHLPDPIGKPLLRRKGASS</sequence>
<dbReference type="AlphaFoldDB" id="A0A841FNX9"/>
<feature type="region of interest" description="Disordered" evidence="1">
    <location>
        <begin position="63"/>
        <end position="102"/>
    </location>
</feature>
<accession>A0A841FNX9</accession>
<organism evidence="2 3">
    <name type="scientific">Phytomonospora endophytica</name>
    <dbReference type="NCBI Taxonomy" id="714109"/>
    <lineage>
        <taxon>Bacteria</taxon>
        <taxon>Bacillati</taxon>
        <taxon>Actinomycetota</taxon>
        <taxon>Actinomycetes</taxon>
        <taxon>Micromonosporales</taxon>
        <taxon>Micromonosporaceae</taxon>
        <taxon>Phytomonospora</taxon>
    </lineage>
</organism>
<gene>
    <name evidence="2" type="ORF">HNR73_003119</name>
</gene>
<dbReference type="EMBL" id="JACHGT010000006">
    <property type="protein sequence ID" value="MBB6035262.1"/>
    <property type="molecule type" value="Genomic_DNA"/>
</dbReference>
<dbReference type="Proteomes" id="UP000548476">
    <property type="component" value="Unassembled WGS sequence"/>
</dbReference>
<name>A0A841FNX9_9ACTN</name>
<evidence type="ECO:0000313" key="2">
    <source>
        <dbReference type="EMBL" id="MBB6035262.1"/>
    </source>
</evidence>
<proteinExistence type="predicted"/>
<keyword evidence="3" id="KW-1185">Reference proteome</keyword>
<evidence type="ECO:0000313" key="3">
    <source>
        <dbReference type="Proteomes" id="UP000548476"/>
    </source>
</evidence>
<feature type="compositionally biased region" description="Acidic residues" evidence="1">
    <location>
        <begin position="63"/>
        <end position="73"/>
    </location>
</feature>
<comment type="caution">
    <text evidence="2">The sequence shown here is derived from an EMBL/GenBank/DDBJ whole genome shotgun (WGS) entry which is preliminary data.</text>
</comment>